<dbReference type="KEGG" id="crq:GCK72_005196"/>
<evidence type="ECO:0000313" key="2">
    <source>
        <dbReference type="EMBL" id="KAF1765244.1"/>
    </source>
</evidence>
<comment type="caution">
    <text evidence="2">The sequence shown here is derived from an EMBL/GenBank/DDBJ whole genome shotgun (WGS) entry which is preliminary data.</text>
</comment>
<dbReference type="CTD" id="78774056"/>
<dbReference type="EMBL" id="WUAV01000002">
    <property type="protein sequence ID" value="KAF1765244.1"/>
    <property type="molecule type" value="Genomic_DNA"/>
</dbReference>
<organism evidence="2 3">
    <name type="scientific">Caenorhabditis remanei</name>
    <name type="common">Caenorhabditis vulgaris</name>
    <dbReference type="NCBI Taxonomy" id="31234"/>
    <lineage>
        <taxon>Eukaryota</taxon>
        <taxon>Metazoa</taxon>
        <taxon>Ecdysozoa</taxon>
        <taxon>Nematoda</taxon>
        <taxon>Chromadorea</taxon>
        <taxon>Rhabditida</taxon>
        <taxon>Rhabditina</taxon>
        <taxon>Rhabditomorpha</taxon>
        <taxon>Rhabditoidea</taxon>
        <taxon>Rhabditidae</taxon>
        <taxon>Peloderinae</taxon>
        <taxon>Caenorhabditis</taxon>
    </lineage>
</organism>
<protein>
    <submittedName>
        <fullName evidence="2">Uncharacterized protein</fullName>
    </submittedName>
</protein>
<dbReference type="Proteomes" id="UP000483820">
    <property type="component" value="Chromosome II"/>
</dbReference>
<proteinExistence type="predicted"/>
<sequence>MDDVGDDVLRRRNLKEEELKCEEVNRQEVGLEPRKLSTLLNHTETTEGNFKNIANGKAHNQSDFWTTSTSPMLSSPSSSPTSDPKE</sequence>
<name>A0A6A5HEI6_CAERE</name>
<evidence type="ECO:0000256" key="1">
    <source>
        <dbReference type="SAM" id="MobiDB-lite"/>
    </source>
</evidence>
<reference evidence="2 3" key="1">
    <citation type="submission" date="2019-12" db="EMBL/GenBank/DDBJ databases">
        <title>Chromosome-level assembly of the Caenorhabditis remanei genome.</title>
        <authorList>
            <person name="Teterina A.A."/>
            <person name="Willis J.H."/>
            <person name="Phillips P.C."/>
        </authorList>
    </citation>
    <scope>NUCLEOTIDE SEQUENCE [LARGE SCALE GENOMIC DNA]</scope>
    <source>
        <strain evidence="2 3">PX506</strain>
        <tissue evidence="2">Whole organism</tissue>
    </source>
</reference>
<dbReference type="AlphaFoldDB" id="A0A6A5HEI6"/>
<dbReference type="RefSeq" id="XP_053589272.1">
    <property type="nucleotide sequence ID" value="XM_053725078.1"/>
</dbReference>
<evidence type="ECO:0000313" key="3">
    <source>
        <dbReference type="Proteomes" id="UP000483820"/>
    </source>
</evidence>
<accession>A0A6A5HEI6</accession>
<gene>
    <name evidence="2" type="ORF">GCK72_005196</name>
</gene>
<feature type="region of interest" description="Disordered" evidence="1">
    <location>
        <begin position="47"/>
        <end position="86"/>
    </location>
</feature>
<feature type="compositionally biased region" description="Low complexity" evidence="1">
    <location>
        <begin position="66"/>
        <end position="86"/>
    </location>
</feature>
<dbReference type="GeneID" id="78774056"/>